<protein>
    <submittedName>
        <fullName evidence="1">Uncharacterized protein</fullName>
    </submittedName>
</protein>
<accession>A0A364RJA7</accession>
<sequence>MIFCVGTCFQISRHLKAAVANQLLNKPTAPTVCRILHAEASFYTWQTSVRYGYGKAKSINQQCTGNHLAINQFSQKNSENNYSTSSNHCAAANIY</sequence>
<reference evidence="1 2" key="1">
    <citation type="submission" date="2018-06" db="EMBL/GenBank/DDBJ databases">
        <authorList>
            <person name="Liu Z.-W."/>
        </authorList>
    </citation>
    <scope>NUCLEOTIDE SEQUENCE [LARGE SCALE GENOMIC DNA]</scope>
    <source>
        <strain evidence="1 2">2b14</strain>
    </source>
</reference>
<evidence type="ECO:0000313" key="2">
    <source>
        <dbReference type="Proteomes" id="UP000251692"/>
    </source>
</evidence>
<reference evidence="1 2" key="2">
    <citation type="submission" date="2018-07" db="EMBL/GenBank/DDBJ databases">
        <title>Pontibacter sp. 2b14 genomic sequence and assembly.</title>
        <authorList>
            <person name="Du Z.-J."/>
        </authorList>
    </citation>
    <scope>NUCLEOTIDE SEQUENCE [LARGE SCALE GENOMIC DNA]</scope>
    <source>
        <strain evidence="1 2">2b14</strain>
    </source>
</reference>
<dbReference type="Proteomes" id="UP000251692">
    <property type="component" value="Unassembled WGS sequence"/>
</dbReference>
<keyword evidence="2" id="KW-1185">Reference proteome</keyword>
<proteinExistence type="predicted"/>
<evidence type="ECO:0000313" key="1">
    <source>
        <dbReference type="EMBL" id="RAU84371.1"/>
    </source>
</evidence>
<dbReference type="EMBL" id="QMDV01000001">
    <property type="protein sequence ID" value="RAU84371.1"/>
    <property type="molecule type" value="Genomic_DNA"/>
</dbReference>
<gene>
    <name evidence="1" type="ORF">DP923_04855</name>
</gene>
<dbReference type="AlphaFoldDB" id="A0A364RJA7"/>
<organism evidence="1 2">
    <name type="scientific">Pontibacter arcticus</name>
    <dbReference type="NCBI Taxonomy" id="2080288"/>
    <lineage>
        <taxon>Bacteria</taxon>
        <taxon>Pseudomonadati</taxon>
        <taxon>Bacteroidota</taxon>
        <taxon>Cytophagia</taxon>
        <taxon>Cytophagales</taxon>
        <taxon>Hymenobacteraceae</taxon>
        <taxon>Pontibacter</taxon>
    </lineage>
</organism>
<name>A0A364RJA7_9BACT</name>
<comment type="caution">
    <text evidence="1">The sequence shown here is derived from an EMBL/GenBank/DDBJ whole genome shotgun (WGS) entry which is preliminary data.</text>
</comment>